<feature type="compositionally biased region" description="Basic and acidic residues" evidence="1">
    <location>
        <begin position="237"/>
        <end position="248"/>
    </location>
</feature>
<feature type="region of interest" description="Disordered" evidence="1">
    <location>
        <begin position="1"/>
        <end position="141"/>
    </location>
</feature>
<feature type="region of interest" description="Disordered" evidence="1">
    <location>
        <begin position="215"/>
        <end position="270"/>
    </location>
</feature>
<feature type="compositionally biased region" description="Basic and acidic residues" evidence="1">
    <location>
        <begin position="98"/>
        <end position="119"/>
    </location>
</feature>
<feature type="compositionally biased region" description="Polar residues" evidence="1">
    <location>
        <begin position="7"/>
        <end position="22"/>
    </location>
</feature>
<dbReference type="EMBL" id="UYYB01107651">
    <property type="protein sequence ID" value="VDM80185.1"/>
    <property type="molecule type" value="Genomic_DNA"/>
</dbReference>
<protein>
    <submittedName>
        <fullName evidence="2">Uncharacterized protein</fullName>
    </submittedName>
</protein>
<evidence type="ECO:0000256" key="1">
    <source>
        <dbReference type="SAM" id="MobiDB-lite"/>
    </source>
</evidence>
<sequence length="322" mass="36130">MSIPEAESTTVNYDSTTVTPNEKCNEETAKAIPTTEPSTEPTTELAPTKTIPTTEPSTEPTTELAPSSAETEFIPLPTRSIRRKQAKKIKEKKGKQSKPRESRDSPLEMNKEETNREPLPDVGFPRKRQGPRRRTKKVIRRTPAKVIKTSETLATTTEIIQEMSADLVRRKIQLYQQRKLAEARQLPALKKRRRVRIEGRHLLGDGDENVAVASNADQSHQKEMKVKEGEVPQTEIDEIKKERRDEKKPLKKGATNSSPPPTTTIVSTPAVGATMPGLSAEALKVALAKEIRKFVSKELRHKVLKIMSRDIFSCSDYHLVAK</sequence>
<reference evidence="2 3" key="1">
    <citation type="submission" date="2018-11" db="EMBL/GenBank/DDBJ databases">
        <authorList>
            <consortium name="Pathogen Informatics"/>
        </authorList>
    </citation>
    <scope>NUCLEOTIDE SEQUENCE [LARGE SCALE GENOMIC DNA]</scope>
</reference>
<evidence type="ECO:0000313" key="3">
    <source>
        <dbReference type="Proteomes" id="UP000270094"/>
    </source>
</evidence>
<name>A0A3P7LBQ9_STRVU</name>
<organism evidence="2 3">
    <name type="scientific">Strongylus vulgaris</name>
    <name type="common">Blood worm</name>
    <dbReference type="NCBI Taxonomy" id="40348"/>
    <lineage>
        <taxon>Eukaryota</taxon>
        <taxon>Metazoa</taxon>
        <taxon>Ecdysozoa</taxon>
        <taxon>Nematoda</taxon>
        <taxon>Chromadorea</taxon>
        <taxon>Rhabditida</taxon>
        <taxon>Rhabditina</taxon>
        <taxon>Rhabditomorpha</taxon>
        <taxon>Strongyloidea</taxon>
        <taxon>Strongylidae</taxon>
        <taxon>Strongylus</taxon>
    </lineage>
</organism>
<feature type="compositionally biased region" description="Low complexity" evidence="1">
    <location>
        <begin position="33"/>
        <end position="68"/>
    </location>
</feature>
<proteinExistence type="predicted"/>
<feature type="compositionally biased region" description="Basic residues" evidence="1">
    <location>
        <begin position="125"/>
        <end position="141"/>
    </location>
</feature>
<evidence type="ECO:0000313" key="2">
    <source>
        <dbReference type="EMBL" id="VDM80185.1"/>
    </source>
</evidence>
<gene>
    <name evidence="2" type="ORF">SVUK_LOCUS15183</name>
</gene>
<dbReference type="OrthoDB" id="5916958at2759"/>
<dbReference type="AlphaFoldDB" id="A0A3P7LBQ9"/>
<feature type="compositionally biased region" description="Basic residues" evidence="1">
    <location>
        <begin position="80"/>
        <end position="97"/>
    </location>
</feature>
<feature type="compositionally biased region" description="Basic and acidic residues" evidence="1">
    <location>
        <begin position="219"/>
        <end position="230"/>
    </location>
</feature>
<dbReference type="Proteomes" id="UP000270094">
    <property type="component" value="Unassembled WGS sequence"/>
</dbReference>
<keyword evidence="3" id="KW-1185">Reference proteome</keyword>
<accession>A0A3P7LBQ9</accession>